<dbReference type="Proteomes" id="UP001626550">
    <property type="component" value="Unassembled WGS sequence"/>
</dbReference>
<name>A0ABD2PM29_9PLAT</name>
<dbReference type="EMBL" id="JBJKFK010005684">
    <property type="protein sequence ID" value="KAL3308185.1"/>
    <property type="molecule type" value="Genomic_DNA"/>
</dbReference>
<keyword evidence="2" id="KW-1185">Reference proteome</keyword>
<comment type="caution">
    <text evidence="1">The sequence shown here is derived from an EMBL/GenBank/DDBJ whole genome shotgun (WGS) entry which is preliminary data.</text>
</comment>
<gene>
    <name evidence="1" type="ORF">Ciccas_013288</name>
</gene>
<evidence type="ECO:0000313" key="2">
    <source>
        <dbReference type="Proteomes" id="UP001626550"/>
    </source>
</evidence>
<organism evidence="1 2">
    <name type="scientific">Cichlidogyrus casuarinus</name>
    <dbReference type="NCBI Taxonomy" id="1844966"/>
    <lineage>
        <taxon>Eukaryota</taxon>
        <taxon>Metazoa</taxon>
        <taxon>Spiralia</taxon>
        <taxon>Lophotrochozoa</taxon>
        <taxon>Platyhelminthes</taxon>
        <taxon>Monogenea</taxon>
        <taxon>Monopisthocotylea</taxon>
        <taxon>Dactylogyridea</taxon>
        <taxon>Ancyrocephalidae</taxon>
        <taxon>Cichlidogyrus</taxon>
    </lineage>
</organism>
<protein>
    <submittedName>
        <fullName evidence="1">Uncharacterized protein</fullName>
    </submittedName>
</protein>
<evidence type="ECO:0000313" key="1">
    <source>
        <dbReference type="EMBL" id="KAL3308185.1"/>
    </source>
</evidence>
<reference evidence="1 2" key="1">
    <citation type="submission" date="2024-11" db="EMBL/GenBank/DDBJ databases">
        <title>Adaptive evolution of stress response genes in parasites aligns with host niche diversity.</title>
        <authorList>
            <person name="Hahn C."/>
            <person name="Resl P."/>
        </authorList>
    </citation>
    <scope>NUCLEOTIDE SEQUENCE [LARGE SCALE GENOMIC DNA]</scope>
    <source>
        <strain evidence="1">EGGRZ-B1_66</strain>
        <tissue evidence="1">Body</tissue>
    </source>
</reference>
<dbReference type="AlphaFoldDB" id="A0ABD2PM29"/>
<accession>A0ABD2PM29</accession>
<sequence>MSEEHSENMENEWMAGREQVQCLETESEYRQDSEMTIRDSEIELEEASEHRDSIDEMKQNLVTILRLLLICS</sequence>
<proteinExistence type="predicted"/>